<accession>A0ABS2NQI4</accession>
<keyword evidence="2" id="KW-1185">Reference proteome</keyword>
<dbReference type="RefSeq" id="WP_204402110.1">
    <property type="nucleotide sequence ID" value="NZ_JAFBEE010000010.1"/>
</dbReference>
<dbReference type="Gene3D" id="3.30.70.120">
    <property type="match status" value="1"/>
</dbReference>
<gene>
    <name evidence="1" type="ORF">JOC73_001758</name>
</gene>
<dbReference type="SUPFAM" id="SSF54913">
    <property type="entry name" value="GlnB-like"/>
    <property type="match status" value="1"/>
</dbReference>
<sequence>MHVLFIVLNEVEYLDEILTKFVEIGISGATILDSHGMACELCKYDQKIPIIGSLRSFLDSSRPYNKTIFTVVEREELADKAMEAVNEIVHDVSKPGHGLMFTVPVGKIWGVPKKIE</sequence>
<evidence type="ECO:0000313" key="1">
    <source>
        <dbReference type="EMBL" id="MBM7615196.1"/>
    </source>
</evidence>
<organism evidence="1 2">
    <name type="scientific">Alkaliphilus hydrothermalis</name>
    <dbReference type="NCBI Taxonomy" id="1482730"/>
    <lineage>
        <taxon>Bacteria</taxon>
        <taxon>Bacillati</taxon>
        <taxon>Bacillota</taxon>
        <taxon>Clostridia</taxon>
        <taxon>Peptostreptococcales</taxon>
        <taxon>Natronincolaceae</taxon>
        <taxon>Alkaliphilus</taxon>
    </lineage>
</organism>
<dbReference type="InterPro" id="IPR011322">
    <property type="entry name" value="N-reg_PII-like_a/b"/>
</dbReference>
<dbReference type="Proteomes" id="UP001314796">
    <property type="component" value="Unassembled WGS sequence"/>
</dbReference>
<dbReference type="EMBL" id="JAFBEE010000010">
    <property type="protein sequence ID" value="MBM7615196.1"/>
    <property type="molecule type" value="Genomic_DNA"/>
</dbReference>
<protein>
    <submittedName>
        <fullName evidence="1">Nitrogen regulatory protein PII</fullName>
    </submittedName>
</protein>
<reference evidence="1 2" key="1">
    <citation type="submission" date="2021-01" db="EMBL/GenBank/DDBJ databases">
        <title>Genomic Encyclopedia of Type Strains, Phase IV (KMG-IV): sequencing the most valuable type-strain genomes for metagenomic binning, comparative biology and taxonomic classification.</title>
        <authorList>
            <person name="Goeker M."/>
        </authorList>
    </citation>
    <scope>NUCLEOTIDE SEQUENCE [LARGE SCALE GENOMIC DNA]</scope>
    <source>
        <strain evidence="1 2">DSM 25890</strain>
    </source>
</reference>
<name>A0ABS2NQI4_9FIRM</name>
<evidence type="ECO:0000313" key="2">
    <source>
        <dbReference type="Proteomes" id="UP001314796"/>
    </source>
</evidence>
<proteinExistence type="predicted"/>
<comment type="caution">
    <text evidence="1">The sequence shown here is derived from an EMBL/GenBank/DDBJ whole genome shotgun (WGS) entry which is preliminary data.</text>
</comment>
<dbReference type="InterPro" id="IPR015867">
    <property type="entry name" value="N-reg_PII/ATP_PRibTrfase_C"/>
</dbReference>